<evidence type="ECO:0000313" key="3">
    <source>
        <dbReference type="Proteomes" id="UP000729402"/>
    </source>
</evidence>
<name>A0A8J5S6Y2_ZIZPA</name>
<dbReference type="EMBL" id="JAAALK010000285">
    <property type="protein sequence ID" value="KAG8065923.1"/>
    <property type="molecule type" value="Genomic_DNA"/>
</dbReference>
<dbReference type="Proteomes" id="UP000729402">
    <property type="component" value="Unassembled WGS sequence"/>
</dbReference>
<dbReference type="AlphaFoldDB" id="A0A8J5S6Y2"/>
<protein>
    <submittedName>
        <fullName evidence="2">Uncharacterized protein</fullName>
    </submittedName>
</protein>
<keyword evidence="3" id="KW-1185">Reference proteome</keyword>
<organism evidence="2 3">
    <name type="scientific">Zizania palustris</name>
    <name type="common">Northern wild rice</name>
    <dbReference type="NCBI Taxonomy" id="103762"/>
    <lineage>
        <taxon>Eukaryota</taxon>
        <taxon>Viridiplantae</taxon>
        <taxon>Streptophyta</taxon>
        <taxon>Embryophyta</taxon>
        <taxon>Tracheophyta</taxon>
        <taxon>Spermatophyta</taxon>
        <taxon>Magnoliopsida</taxon>
        <taxon>Liliopsida</taxon>
        <taxon>Poales</taxon>
        <taxon>Poaceae</taxon>
        <taxon>BOP clade</taxon>
        <taxon>Oryzoideae</taxon>
        <taxon>Oryzeae</taxon>
        <taxon>Zizaniinae</taxon>
        <taxon>Zizania</taxon>
    </lineage>
</organism>
<reference evidence="2" key="1">
    <citation type="journal article" date="2021" name="bioRxiv">
        <title>Whole Genome Assembly and Annotation of Northern Wild Rice, Zizania palustris L., Supports a Whole Genome Duplication in the Zizania Genus.</title>
        <authorList>
            <person name="Haas M."/>
            <person name="Kono T."/>
            <person name="Macchietto M."/>
            <person name="Millas R."/>
            <person name="McGilp L."/>
            <person name="Shao M."/>
            <person name="Duquette J."/>
            <person name="Hirsch C.N."/>
            <person name="Kimball J."/>
        </authorList>
    </citation>
    <scope>NUCLEOTIDE SEQUENCE</scope>
    <source>
        <tissue evidence="2">Fresh leaf tissue</tissue>
    </source>
</reference>
<gene>
    <name evidence="2" type="ORF">GUJ93_ZPchr0004g38241</name>
</gene>
<sequence>MGSVDLCRRDFLPATDRRGFLAGGAIAVTELQFTVASDGRIRRLCSHGFASASLPECLESPEHYASEEKPTSGGSPAAASNAVRRRARAEALVSCDAPF</sequence>
<proteinExistence type="predicted"/>
<feature type="region of interest" description="Disordered" evidence="1">
    <location>
        <begin position="61"/>
        <end position="82"/>
    </location>
</feature>
<evidence type="ECO:0000256" key="1">
    <source>
        <dbReference type="SAM" id="MobiDB-lite"/>
    </source>
</evidence>
<evidence type="ECO:0000313" key="2">
    <source>
        <dbReference type="EMBL" id="KAG8065923.1"/>
    </source>
</evidence>
<comment type="caution">
    <text evidence="2">The sequence shown here is derived from an EMBL/GenBank/DDBJ whole genome shotgun (WGS) entry which is preliminary data.</text>
</comment>
<feature type="compositionally biased region" description="Basic and acidic residues" evidence="1">
    <location>
        <begin position="61"/>
        <end position="70"/>
    </location>
</feature>
<reference evidence="2" key="2">
    <citation type="submission" date="2021-02" db="EMBL/GenBank/DDBJ databases">
        <authorList>
            <person name="Kimball J.A."/>
            <person name="Haas M.W."/>
            <person name="Macchietto M."/>
            <person name="Kono T."/>
            <person name="Duquette J."/>
            <person name="Shao M."/>
        </authorList>
    </citation>
    <scope>NUCLEOTIDE SEQUENCE</scope>
    <source>
        <tissue evidence="2">Fresh leaf tissue</tissue>
    </source>
</reference>
<accession>A0A8J5S6Y2</accession>